<dbReference type="InterPro" id="IPR010093">
    <property type="entry name" value="SinI_DNA-bd"/>
</dbReference>
<sequence length="127" mass="14785">MDMNIERIQQREMEANLANIGLLNQKVDYLIQQISMLGNKLGEVNKQTVEEENDIIQVKEAAKIIGRSESTVYIKASKKQLPCWNDGGRLLFSRKDLREWVLANRTQCKEETAKSKMRTIRNRYAKK</sequence>
<dbReference type="Proteomes" id="UP000252733">
    <property type="component" value="Unassembled WGS sequence"/>
</dbReference>
<dbReference type="InterPro" id="IPR041657">
    <property type="entry name" value="HTH_17"/>
</dbReference>
<reference evidence="2 3" key="1">
    <citation type="submission" date="2018-07" db="EMBL/GenBank/DDBJ databases">
        <title>Freshwater and sediment microbial communities from various areas in North America, analyzing microbe dynamics in response to fracking.</title>
        <authorList>
            <person name="Lamendella R."/>
        </authorList>
    </citation>
    <scope>NUCLEOTIDE SEQUENCE [LARGE SCALE GENOMIC DNA]</scope>
    <source>
        <strain evidence="2 3">160A</strain>
    </source>
</reference>
<dbReference type="GO" id="GO:0003677">
    <property type="term" value="F:DNA binding"/>
    <property type="evidence" value="ECO:0007669"/>
    <property type="project" value="InterPro"/>
</dbReference>
<evidence type="ECO:0000313" key="3">
    <source>
        <dbReference type="Proteomes" id="UP000252733"/>
    </source>
</evidence>
<accession>A0A368ULC7</accession>
<dbReference type="NCBIfam" id="TIGR01764">
    <property type="entry name" value="excise"/>
    <property type="match status" value="1"/>
</dbReference>
<proteinExistence type="predicted"/>
<feature type="domain" description="Helix-turn-helix" evidence="1">
    <location>
        <begin position="58"/>
        <end position="104"/>
    </location>
</feature>
<comment type="caution">
    <text evidence="2">The sequence shown here is derived from an EMBL/GenBank/DDBJ whole genome shotgun (WGS) entry which is preliminary data.</text>
</comment>
<organism evidence="2 3">
    <name type="scientific">Marinilabilia salmonicolor</name>
    <dbReference type="NCBI Taxonomy" id="989"/>
    <lineage>
        <taxon>Bacteria</taxon>
        <taxon>Pseudomonadati</taxon>
        <taxon>Bacteroidota</taxon>
        <taxon>Bacteroidia</taxon>
        <taxon>Marinilabiliales</taxon>
        <taxon>Marinilabiliaceae</taxon>
        <taxon>Marinilabilia</taxon>
    </lineage>
</organism>
<dbReference type="Pfam" id="PF12728">
    <property type="entry name" value="HTH_17"/>
    <property type="match status" value="1"/>
</dbReference>
<gene>
    <name evidence="2" type="ORF">DFO77_12761</name>
</gene>
<evidence type="ECO:0000259" key="1">
    <source>
        <dbReference type="Pfam" id="PF12728"/>
    </source>
</evidence>
<protein>
    <submittedName>
        <fullName evidence="2">Excisionase family DNA binding protein</fullName>
    </submittedName>
</protein>
<dbReference type="EMBL" id="QPIZ01000027">
    <property type="protein sequence ID" value="RCW29567.1"/>
    <property type="molecule type" value="Genomic_DNA"/>
</dbReference>
<dbReference type="AlphaFoldDB" id="A0A368ULC7"/>
<dbReference type="InterPro" id="IPR009061">
    <property type="entry name" value="DNA-bd_dom_put_sf"/>
</dbReference>
<evidence type="ECO:0000313" key="2">
    <source>
        <dbReference type="EMBL" id="RCW29567.1"/>
    </source>
</evidence>
<dbReference type="RefSeq" id="WP_114437869.1">
    <property type="nucleotide sequence ID" value="NZ_QPIZ01000027.1"/>
</dbReference>
<dbReference type="SUPFAM" id="SSF46955">
    <property type="entry name" value="Putative DNA-binding domain"/>
    <property type="match status" value="1"/>
</dbReference>
<keyword evidence="3" id="KW-1185">Reference proteome</keyword>
<name>A0A368ULC7_9BACT</name>